<dbReference type="PANTHER" id="PTHR46552">
    <property type="entry name" value="NADH-UBIQUINONE OXIDOREDUCTASE CHAIN 2"/>
    <property type="match status" value="1"/>
</dbReference>
<evidence type="ECO:0000256" key="5">
    <source>
        <dbReference type="ARBA" id="ARBA00021008"/>
    </source>
</evidence>
<name>E2RVN6_9CRUS</name>
<keyword evidence="11 18" id="KW-0249">Electron transport</keyword>
<feature type="transmembrane region" description="Helical" evidence="18">
    <location>
        <begin position="114"/>
        <end position="133"/>
    </location>
</feature>
<comment type="catalytic activity">
    <reaction evidence="17 18">
        <text>a ubiquinone + NADH + 5 H(+)(in) = a ubiquinol + NAD(+) + 4 H(+)(out)</text>
        <dbReference type="Rhea" id="RHEA:29091"/>
        <dbReference type="Rhea" id="RHEA-COMP:9565"/>
        <dbReference type="Rhea" id="RHEA-COMP:9566"/>
        <dbReference type="ChEBI" id="CHEBI:15378"/>
        <dbReference type="ChEBI" id="CHEBI:16389"/>
        <dbReference type="ChEBI" id="CHEBI:17976"/>
        <dbReference type="ChEBI" id="CHEBI:57540"/>
        <dbReference type="ChEBI" id="CHEBI:57945"/>
        <dbReference type="EC" id="7.1.1.2"/>
    </reaction>
</comment>
<keyword evidence="10 18" id="KW-1278">Translocase</keyword>
<comment type="similarity">
    <text evidence="3 18">Belongs to the complex I subunit 2 family.</text>
</comment>
<keyword evidence="6" id="KW-0813">Transport</keyword>
<dbReference type="InterPro" id="IPR003917">
    <property type="entry name" value="NADH_UbQ_OxRdtase_chain2"/>
</dbReference>
<evidence type="ECO:0000256" key="7">
    <source>
        <dbReference type="ARBA" id="ARBA00022660"/>
    </source>
</evidence>
<keyword evidence="9 18" id="KW-0999">Mitochondrion inner membrane</keyword>
<evidence type="ECO:0000256" key="4">
    <source>
        <dbReference type="ARBA" id="ARBA00012944"/>
    </source>
</evidence>
<feature type="transmembrane region" description="Helical" evidence="18">
    <location>
        <begin position="201"/>
        <end position="222"/>
    </location>
</feature>
<feature type="transmembrane region" description="Helical" evidence="18">
    <location>
        <begin position="12"/>
        <end position="31"/>
    </location>
</feature>
<evidence type="ECO:0000259" key="19">
    <source>
        <dbReference type="Pfam" id="PF00361"/>
    </source>
</evidence>
<dbReference type="PRINTS" id="PR01436">
    <property type="entry name" value="NADHDHGNASE2"/>
</dbReference>
<dbReference type="InterPro" id="IPR001750">
    <property type="entry name" value="ND/Mrp_TM"/>
</dbReference>
<keyword evidence="13 18" id="KW-0520">NAD</keyword>
<dbReference type="GO" id="GO:0006120">
    <property type="term" value="P:mitochondrial electron transport, NADH to ubiquinone"/>
    <property type="evidence" value="ECO:0007669"/>
    <property type="project" value="InterPro"/>
</dbReference>
<comment type="function">
    <text evidence="18">Core subunit of the mitochondrial membrane respiratory chain NADH dehydrogenase (Complex I) which catalyzes electron transfer from NADH through the respiratory chain, using ubiquinone as an electron acceptor. Essential for the catalytic activity and assembly of complex I.</text>
</comment>
<gene>
    <name evidence="20" type="primary">ND2</name>
</gene>
<evidence type="ECO:0000256" key="3">
    <source>
        <dbReference type="ARBA" id="ARBA00007012"/>
    </source>
</evidence>
<evidence type="ECO:0000313" key="20">
    <source>
        <dbReference type="EMBL" id="BAJ23210.1"/>
    </source>
</evidence>
<evidence type="ECO:0000256" key="9">
    <source>
        <dbReference type="ARBA" id="ARBA00022792"/>
    </source>
</evidence>
<geneLocation type="mitochondrion" evidence="20"/>
<comment type="subcellular location">
    <subcellularLocation>
        <location evidence="2 18">Mitochondrion inner membrane</location>
        <topology evidence="2 18">Multi-pass membrane protein</topology>
    </subcellularLocation>
</comment>
<dbReference type="RefSeq" id="YP_004021522.1">
    <property type="nucleotide sequence ID" value="NC_014687.1"/>
</dbReference>
<dbReference type="EC" id="7.1.1.2" evidence="4 18"/>
<evidence type="ECO:0000256" key="2">
    <source>
        <dbReference type="ARBA" id="ARBA00004448"/>
    </source>
</evidence>
<reference evidence="20" key="1">
    <citation type="journal article" date="2010" name="Mitochondrial DNA">
        <title>The complete mitochondrial genome of Caprella scaura (Crustacea, Amphipoda, Caprellidea), with emphasis on the unique gene order pattern and duplicated control region.</title>
        <authorList>
            <person name="Ito A."/>
            <person name="Aoki M.N."/>
            <person name="Yokobori S."/>
            <person name="Wada H."/>
        </authorList>
    </citation>
    <scope>NUCLEOTIDE SEQUENCE</scope>
</reference>
<organism evidence="20">
    <name type="scientific">Caprella scaura</name>
    <dbReference type="NCBI Taxonomy" id="703580"/>
    <lineage>
        <taxon>Eukaryota</taxon>
        <taxon>Metazoa</taxon>
        <taxon>Ecdysozoa</taxon>
        <taxon>Arthropoda</taxon>
        <taxon>Crustacea</taxon>
        <taxon>Multicrustacea</taxon>
        <taxon>Malacostraca</taxon>
        <taxon>Eumalacostraca</taxon>
        <taxon>Peracarida</taxon>
        <taxon>Amphipoda</taxon>
        <taxon>Senticaudata</taxon>
        <taxon>Corophiida</taxon>
        <taxon>Caprellidira</taxon>
        <taxon>Caprelloidea</taxon>
        <taxon>Caprellidae</taxon>
        <taxon>Caprella</taxon>
    </lineage>
</organism>
<proteinExistence type="inferred from homology"/>
<dbReference type="GO" id="GO:0008137">
    <property type="term" value="F:NADH dehydrogenase (ubiquinone) activity"/>
    <property type="evidence" value="ECO:0007669"/>
    <property type="project" value="UniProtKB-EC"/>
</dbReference>
<evidence type="ECO:0000256" key="11">
    <source>
        <dbReference type="ARBA" id="ARBA00022982"/>
    </source>
</evidence>
<dbReference type="PANTHER" id="PTHR46552:SF1">
    <property type="entry name" value="NADH-UBIQUINONE OXIDOREDUCTASE CHAIN 2"/>
    <property type="match status" value="1"/>
</dbReference>
<evidence type="ECO:0000256" key="14">
    <source>
        <dbReference type="ARBA" id="ARBA00023075"/>
    </source>
</evidence>
<feature type="transmembrane region" description="Helical" evidence="18">
    <location>
        <begin position="275"/>
        <end position="296"/>
    </location>
</feature>
<dbReference type="InterPro" id="IPR050175">
    <property type="entry name" value="Complex_I_Subunit_2"/>
</dbReference>
<keyword evidence="16 18" id="KW-0472">Membrane</keyword>
<accession>E2RVN6</accession>
<evidence type="ECO:0000256" key="18">
    <source>
        <dbReference type="RuleBase" id="RU003403"/>
    </source>
</evidence>
<feature type="domain" description="NADH:quinone oxidoreductase/Mrp antiporter transmembrane" evidence="19">
    <location>
        <begin position="33"/>
        <end position="87"/>
    </location>
</feature>
<feature type="transmembrane region" description="Helical" evidence="18">
    <location>
        <begin position="67"/>
        <end position="84"/>
    </location>
</feature>
<dbReference type="CTD" id="4536"/>
<sequence length="334" mass="38009">MCYLHQNKKFFYTPQVYFFFVLLILTVIMILSAESWLMVWLFLEINLLLFIPMMFSKKSKYQSEASLKYFINQAMSSVMILSAITFLPHVSYLVDMALCAAFSLKMGVAPLHGWLISVSSSLSWFSLWLLLILQKVGPMLVMNTLVNFGTFMMLYVFVTSTAVMGAVGGLSTPSMKKIMAYSSIAQMGWLLMALISSSELWVMYFMIYSSVTSVILLSLYFTKSTKLNDLLTNKNKLMKIMMSINMLAIAGLPPFSGFIMKMTLIMQILETNKMFILFPLITSSLVSLFFYSRIFYMNIINYSGLKMKMNKPFLEKWLICANTLALPVGGLALL</sequence>
<feature type="domain" description="NADH:quinone oxidoreductase/Mrp antiporter transmembrane" evidence="19">
    <location>
        <begin position="94"/>
        <end position="283"/>
    </location>
</feature>
<evidence type="ECO:0000256" key="8">
    <source>
        <dbReference type="ARBA" id="ARBA00022692"/>
    </source>
</evidence>
<evidence type="ECO:0000256" key="16">
    <source>
        <dbReference type="ARBA" id="ARBA00023136"/>
    </source>
</evidence>
<dbReference type="GeneID" id="9978313"/>
<evidence type="ECO:0000256" key="12">
    <source>
        <dbReference type="ARBA" id="ARBA00022989"/>
    </source>
</evidence>
<dbReference type="GO" id="GO:0005743">
    <property type="term" value="C:mitochondrial inner membrane"/>
    <property type="evidence" value="ECO:0007669"/>
    <property type="project" value="UniProtKB-SubCell"/>
</dbReference>
<evidence type="ECO:0000256" key="17">
    <source>
        <dbReference type="ARBA" id="ARBA00049551"/>
    </source>
</evidence>
<dbReference type="Pfam" id="PF00361">
    <property type="entry name" value="Proton_antipo_M"/>
    <property type="match status" value="2"/>
</dbReference>
<keyword evidence="14 18" id="KW-0830">Ubiquinone</keyword>
<feature type="transmembrane region" description="Helical" evidence="18">
    <location>
        <begin position="37"/>
        <end position="55"/>
    </location>
</feature>
<keyword evidence="7 18" id="KW-0679">Respiratory chain</keyword>
<keyword evidence="8 18" id="KW-0812">Transmembrane</keyword>
<evidence type="ECO:0000256" key="10">
    <source>
        <dbReference type="ARBA" id="ARBA00022967"/>
    </source>
</evidence>
<dbReference type="EMBL" id="AB539699">
    <property type="protein sequence ID" value="BAJ23210.1"/>
    <property type="molecule type" value="Genomic_DNA"/>
</dbReference>
<keyword evidence="15 18" id="KW-0496">Mitochondrion</keyword>
<evidence type="ECO:0000256" key="6">
    <source>
        <dbReference type="ARBA" id="ARBA00022448"/>
    </source>
</evidence>
<feature type="transmembrane region" description="Helical" evidence="18">
    <location>
        <begin position="243"/>
        <end position="269"/>
    </location>
</feature>
<keyword evidence="12 18" id="KW-1133">Transmembrane helix</keyword>
<evidence type="ECO:0000256" key="15">
    <source>
        <dbReference type="ARBA" id="ARBA00023128"/>
    </source>
</evidence>
<evidence type="ECO:0000256" key="1">
    <source>
        <dbReference type="ARBA" id="ARBA00003257"/>
    </source>
</evidence>
<protein>
    <recommendedName>
        <fullName evidence="5 18">NADH-ubiquinone oxidoreductase chain 2</fullName>
        <ecNumber evidence="4 18">7.1.1.2</ecNumber>
    </recommendedName>
</protein>
<dbReference type="AlphaFoldDB" id="E2RVN6"/>
<feature type="transmembrane region" description="Helical" evidence="18">
    <location>
        <begin position="145"/>
        <end position="166"/>
    </location>
</feature>
<comment type="function">
    <text evidence="1">Core subunit of the mitochondrial membrane respiratory chain NADH dehydrogenase (Complex I) that is believed to belong to the minimal assembly required for catalysis. Complex I functions in the transfer of electrons from NADH to the respiratory chain. The immediate electron acceptor for the enzyme is believed to be ubiquinone.</text>
</comment>
<evidence type="ECO:0000256" key="13">
    <source>
        <dbReference type="ARBA" id="ARBA00023027"/>
    </source>
</evidence>